<keyword evidence="13" id="KW-1185">Reference proteome</keyword>
<dbReference type="GO" id="GO:0000290">
    <property type="term" value="P:deadenylation-dependent decapping of nuclear-transcribed mRNA"/>
    <property type="evidence" value="ECO:0000318"/>
    <property type="project" value="GO_Central"/>
</dbReference>
<evidence type="ECO:0000256" key="2">
    <source>
        <dbReference type="ARBA" id="ARBA00010208"/>
    </source>
</evidence>
<dbReference type="GO" id="GO:0005634">
    <property type="term" value="C:nucleus"/>
    <property type="evidence" value="ECO:0000318"/>
    <property type="project" value="GO_Central"/>
</dbReference>
<dbReference type="InterPro" id="IPR036265">
    <property type="entry name" value="HIT-like_sf"/>
</dbReference>
<feature type="active site" description="Nucleophile" evidence="9">
    <location>
        <position position="283"/>
    </location>
</feature>
<reference evidence="12" key="2">
    <citation type="submission" date="2021-01" db="UniProtKB">
        <authorList>
            <consortium name="EnsemblMetazoa"/>
        </authorList>
    </citation>
    <scope>IDENTIFICATION</scope>
</reference>
<protein>
    <recommendedName>
        <fullName evidence="4 8">m7GpppX diphosphatase</fullName>
        <ecNumber evidence="3 8">3.6.1.59</ecNumber>
    </recommendedName>
</protein>
<feature type="binding site" evidence="10">
    <location>
        <position position="191"/>
    </location>
    <ligand>
        <name>substrate</name>
    </ligand>
</feature>
<evidence type="ECO:0000256" key="9">
    <source>
        <dbReference type="PIRSR" id="PIRSR028973-1"/>
    </source>
</evidence>
<evidence type="ECO:0000256" key="3">
    <source>
        <dbReference type="ARBA" id="ARBA00012520"/>
    </source>
</evidence>
<dbReference type="GO" id="GO:0000340">
    <property type="term" value="F:RNA 7-methylguanosine cap binding"/>
    <property type="evidence" value="ECO:0000318"/>
    <property type="project" value="GO_Central"/>
</dbReference>
<keyword evidence="6 8" id="KW-0539">Nucleus</keyword>
<dbReference type="EnsemblMetazoa" id="XM_003724672">
    <property type="protein sequence ID" value="XP_003724720"/>
    <property type="gene ID" value="LOC587255"/>
</dbReference>
<sequence length="346" mass="39469">MAENPPKRQKTSESEEKIECDALRNFKGFKIKRILNQNLSSKSVFLLGNLYSESSPGSAGDASSGTPEGGVACDDADPQSSGNDQAVVLLEKTAFTEDLLPTLMSDKSVLNRSMQNDIYGVYECFPPKELSGIKTTLIYPATEKHIQKYSAQDVHLINESYQDYKNITLPYIEEKQFNIQWVYNILEKKAESERIVSEDPDPETGFVMLPDMKWDEKQTSNLYLIVIIHQRGIKSLRDLSTSHLPLLRNIQEKCLKCIQEKYSIPADELRAYLHYQPSYYHLHVHFTHLKFNAPGTNVDRAHLLSSVIENIELMPDYYQRKPLAYVLRENDGLLAKFREARAGNGQ</sequence>
<evidence type="ECO:0000256" key="10">
    <source>
        <dbReference type="PIRSR" id="PIRSR028973-2"/>
    </source>
</evidence>
<dbReference type="SUPFAM" id="SSF102860">
    <property type="entry name" value="mRNA decapping enzyme DcpS N-terminal domain"/>
    <property type="match status" value="1"/>
</dbReference>
<feature type="compositionally biased region" description="Low complexity" evidence="11">
    <location>
        <begin position="56"/>
        <end position="65"/>
    </location>
</feature>
<dbReference type="AlphaFoldDB" id="A0A7M7GEZ3"/>
<reference evidence="13" key="1">
    <citation type="submission" date="2015-02" db="EMBL/GenBank/DDBJ databases">
        <title>Genome sequencing for Strongylocentrotus purpuratus.</title>
        <authorList>
            <person name="Murali S."/>
            <person name="Liu Y."/>
            <person name="Vee V."/>
            <person name="English A."/>
            <person name="Wang M."/>
            <person name="Skinner E."/>
            <person name="Han Y."/>
            <person name="Muzny D.M."/>
            <person name="Worley K.C."/>
            <person name="Gibbs R.A."/>
        </authorList>
    </citation>
    <scope>NUCLEOTIDE SEQUENCE</scope>
</reference>
<dbReference type="InterPro" id="IPR011145">
    <property type="entry name" value="Scavenger_mRNA_decap_enz_N"/>
</dbReference>
<proteinExistence type="inferred from homology"/>
<dbReference type="Pfam" id="PF05652">
    <property type="entry name" value="DcpS"/>
    <property type="match status" value="1"/>
</dbReference>
<dbReference type="FunFam" id="3.30.428.10:FF:000006">
    <property type="entry name" value="m7GpppX diphosphatase"/>
    <property type="match status" value="1"/>
</dbReference>
<comment type="similarity">
    <text evidence="2 8">Belongs to the HIT family.</text>
</comment>
<organism evidence="12 13">
    <name type="scientific">Strongylocentrotus purpuratus</name>
    <name type="common">Purple sea urchin</name>
    <dbReference type="NCBI Taxonomy" id="7668"/>
    <lineage>
        <taxon>Eukaryota</taxon>
        <taxon>Metazoa</taxon>
        <taxon>Echinodermata</taxon>
        <taxon>Eleutherozoa</taxon>
        <taxon>Echinozoa</taxon>
        <taxon>Echinoidea</taxon>
        <taxon>Euechinoidea</taxon>
        <taxon>Echinacea</taxon>
        <taxon>Camarodonta</taxon>
        <taxon>Echinidea</taxon>
        <taxon>Strongylocentrotidae</taxon>
        <taxon>Strongylocentrotus</taxon>
    </lineage>
</organism>
<evidence type="ECO:0000313" key="13">
    <source>
        <dbReference type="Proteomes" id="UP000007110"/>
    </source>
</evidence>
<dbReference type="EC" id="3.6.1.59" evidence="3 8"/>
<dbReference type="InterPro" id="IPR008594">
    <property type="entry name" value="DcpS/DCS2"/>
</dbReference>
<dbReference type="GO" id="GO:0140932">
    <property type="term" value="F:5'-(N(7)-methyl 5'-triphosphoguanosine)-[mRNA] diphosphatase activity"/>
    <property type="evidence" value="ECO:0007669"/>
    <property type="project" value="UniProtKB-EC"/>
</dbReference>
<dbReference type="GeneID" id="587255"/>
<evidence type="ECO:0000256" key="7">
    <source>
        <dbReference type="ARBA" id="ARBA00048222"/>
    </source>
</evidence>
<feature type="binding site" evidence="10">
    <location>
        <position position="213"/>
    </location>
    <ligand>
        <name>substrate</name>
    </ligand>
</feature>
<dbReference type="GO" id="GO:0000932">
    <property type="term" value="C:P-body"/>
    <property type="evidence" value="ECO:0000318"/>
    <property type="project" value="GO_Central"/>
</dbReference>
<accession>A0A7M7GEZ3</accession>
<dbReference type="PANTHER" id="PTHR12978">
    <property type="entry name" value="HISTIDINE TRIAD HIT PROTEIN MEMBER"/>
    <property type="match status" value="1"/>
</dbReference>
<dbReference type="CTD" id="28960"/>
<dbReference type="PANTHER" id="PTHR12978:SF0">
    <property type="entry name" value="M7GPPPX DIPHOSPHATASE"/>
    <property type="match status" value="1"/>
</dbReference>
<dbReference type="RefSeq" id="XP_003724720.2">
    <property type="nucleotide sequence ID" value="XM_003724672.3"/>
</dbReference>
<comment type="subcellular location">
    <subcellularLocation>
        <location evidence="1 8">Nucleus</location>
    </subcellularLocation>
</comment>
<evidence type="ECO:0000256" key="1">
    <source>
        <dbReference type="ARBA" id="ARBA00004123"/>
    </source>
</evidence>
<dbReference type="InParanoid" id="A0A7M7GEZ3"/>
<evidence type="ECO:0000256" key="8">
    <source>
        <dbReference type="PIRNR" id="PIRNR028973"/>
    </source>
</evidence>
<comment type="catalytic activity">
    <reaction evidence="7 8">
        <text>a 5'-end (N(7)-methyl 5'-triphosphoguanosine)-ribonucleoside in mRNA + H2O = N(7)-methyl-GMP + a 5'-end diphospho-ribonucleoside in mRNA + 2 H(+)</text>
        <dbReference type="Rhea" id="RHEA:65388"/>
        <dbReference type="Rhea" id="RHEA-COMP:17165"/>
        <dbReference type="Rhea" id="RHEA-COMP:17167"/>
        <dbReference type="ChEBI" id="CHEBI:15377"/>
        <dbReference type="ChEBI" id="CHEBI:15378"/>
        <dbReference type="ChEBI" id="CHEBI:58285"/>
        <dbReference type="ChEBI" id="CHEBI:156461"/>
        <dbReference type="ChEBI" id="CHEBI:167616"/>
        <dbReference type="EC" id="3.6.1.59"/>
    </reaction>
</comment>
<dbReference type="OMA" id="HVHINPI"/>
<dbReference type="PIRSF" id="PIRSF028973">
    <property type="entry name" value="Scavenger_mRNA_decap_enz"/>
    <property type="match status" value="1"/>
</dbReference>
<evidence type="ECO:0000256" key="6">
    <source>
        <dbReference type="ARBA" id="ARBA00023242"/>
    </source>
</evidence>
<evidence type="ECO:0000256" key="5">
    <source>
        <dbReference type="ARBA" id="ARBA00022801"/>
    </source>
</evidence>
<comment type="function">
    <text evidence="8">Decapping scavenger enzyme that catalyzes the cleavage of a residual cap structure following the degradation of mRNAs by the 3'-&gt;5' exosome-mediated mRNA decay pathway.</text>
</comment>
<feature type="binding site" evidence="10">
    <location>
        <position position="181"/>
    </location>
    <ligand>
        <name>substrate</name>
    </ligand>
</feature>
<dbReference type="Pfam" id="PF11969">
    <property type="entry name" value="DcpS_C"/>
    <property type="match status" value="1"/>
</dbReference>
<dbReference type="OrthoDB" id="10264956at2759"/>
<feature type="binding site" evidence="10">
    <location>
        <position position="211"/>
    </location>
    <ligand>
        <name>substrate</name>
    </ligand>
</feature>
<dbReference type="Gene3D" id="3.30.428.10">
    <property type="entry name" value="HIT-like"/>
    <property type="match status" value="1"/>
</dbReference>
<evidence type="ECO:0000256" key="4">
    <source>
        <dbReference type="ARBA" id="ARBA00015636"/>
    </source>
</evidence>
<keyword evidence="8" id="KW-0507">mRNA processing</keyword>
<evidence type="ECO:0000313" key="12">
    <source>
        <dbReference type="EnsemblMetazoa" id="XP_003724720"/>
    </source>
</evidence>
<dbReference type="Gene3D" id="3.30.200.40">
    <property type="entry name" value="Scavenger mRNA decapping enzyme, N-terminal domain"/>
    <property type="match status" value="1"/>
</dbReference>
<name>A0A7M7GEZ3_STRPU</name>
<dbReference type="KEGG" id="spu:587255"/>
<feature type="binding site" evidence="10">
    <location>
        <begin position="274"/>
        <end position="285"/>
    </location>
    <ligand>
        <name>substrate</name>
    </ligand>
</feature>
<dbReference type="Proteomes" id="UP000007110">
    <property type="component" value="Unassembled WGS sequence"/>
</dbReference>
<keyword evidence="5 8" id="KW-0378">Hydrolase</keyword>
<dbReference type="SUPFAM" id="SSF54197">
    <property type="entry name" value="HIT-like"/>
    <property type="match status" value="1"/>
</dbReference>
<evidence type="ECO:0000256" key="11">
    <source>
        <dbReference type="SAM" id="MobiDB-lite"/>
    </source>
</evidence>
<feature type="region of interest" description="Disordered" evidence="11">
    <location>
        <begin position="56"/>
        <end position="80"/>
    </location>
</feature>
<dbReference type="GO" id="GO:0006397">
    <property type="term" value="P:mRNA processing"/>
    <property type="evidence" value="ECO:0007669"/>
    <property type="project" value="UniProtKB-KW"/>
</dbReference>